<dbReference type="Proteomes" id="UP001302274">
    <property type="component" value="Unassembled WGS sequence"/>
</dbReference>
<evidence type="ECO:0000313" key="6">
    <source>
        <dbReference type="EMBL" id="MEA9355831.1"/>
    </source>
</evidence>
<keyword evidence="4" id="KW-0472">Membrane</keyword>
<protein>
    <submittedName>
        <fullName evidence="6">TolC family protein</fullName>
    </submittedName>
</protein>
<keyword evidence="7" id="KW-1185">Reference proteome</keyword>
<evidence type="ECO:0000256" key="5">
    <source>
        <dbReference type="ARBA" id="ARBA00023237"/>
    </source>
</evidence>
<gene>
    <name evidence="6" type="ORF">SHI21_06455</name>
</gene>
<reference evidence="6 7" key="1">
    <citation type="submission" date="2023-11" db="EMBL/GenBank/DDBJ databases">
        <title>A Novel Polar Bacteriovorax (B. antarcticus) Isolated from the Biocrust in Antarctica.</title>
        <authorList>
            <person name="Mun W."/>
            <person name="Choi S.Y."/>
            <person name="Mitchell R.J."/>
        </authorList>
    </citation>
    <scope>NUCLEOTIDE SEQUENCE [LARGE SCALE GENOMIC DNA]</scope>
    <source>
        <strain evidence="6 7">PP10</strain>
    </source>
</reference>
<evidence type="ECO:0000256" key="1">
    <source>
        <dbReference type="ARBA" id="ARBA00004442"/>
    </source>
</evidence>
<keyword evidence="5" id="KW-0998">Cell outer membrane</keyword>
<proteinExistence type="predicted"/>
<sequence>MKNLFFFLITLLICVDTQAKAYQLKELIELAKVHPEVKIEEFEVEKAKTLFERINGETRPKLSILSGVGPNKSVTGNPLESTQSNRIDTVTYVAKIDLKVPLFAFNRQNDLIKAADGNMKVKALDVEKKEAQLIRKVKEYYYGFQYASSLNEFAGSTLSDLDDVLKGMKENKKKNSDEDFTKLTLFRSLAQVKKYEIEKGLAQGLLGLKYISQTEAPTVEQDWIEFNQRKIPTLADLNNMLAQTNVDLRKANIGVDAKTSFLTSEKKSQLPVFGIFSSYDWRETPGSTKQTSKFAYDSYNTSEFSIGVGLIWEIDFGVKSSNVSAARIDLESIKVQQAYAQKNLPIQIEKIYLDLVEAGLKATELEKSYKSSKKLLNNIATGVAMGITPAKDIIESYTLKAQIYQQFVEAAYNYEMKLAELSYEMGTELDPTLK</sequence>
<keyword evidence="2" id="KW-1134">Transmembrane beta strand</keyword>
<comment type="subcellular location">
    <subcellularLocation>
        <location evidence="1">Cell outer membrane</location>
    </subcellularLocation>
</comment>
<dbReference type="EMBL" id="JAYGJQ010000001">
    <property type="protein sequence ID" value="MEA9355831.1"/>
    <property type="molecule type" value="Genomic_DNA"/>
</dbReference>
<evidence type="ECO:0000313" key="7">
    <source>
        <dbReference type="Proteomes" id="UP001302274"/>
    </source>
</evidence>
<dbReference type="PANTHER" id="PTHR30026:SF13">
    <property type="entry name" value="MEMBRANE EFFLUX PROTEIN, PUTATIVE-RELATED"/>
    <property type="match status" value="1"/>
</dbReference>
<dbReference type="RefSeq" id="WP_323575460.1">
    <property type="nucleotide sequence ID" value="NZ_JAYGJQ010000001.1"/>
</dbReference>
<comment type="caution">
    <text evidence="6">The sequence shown here is derived from an EMBL/GenBank/DDBJ whole genome shotgun (WGS) entry which is preliminary data.</text>
</comment>
<name>A0ABU5VS52_9BACT</name>
<organism evidence="6 7">
    <name type="scientific">Bacteriovorax antarcticus</name>
    <dbReference type="NCBI Taxonomy" id="3088717"/>
    <lineage>
        <taxon>Bacteria</taxon>
        <taxon>Pseudomonadati</taxon>
        <taxon>Bdellovibrionota</taxon>
        <taxon>Bacteriovoracia</taxon>
        <taxon>Bacteriovoracales</taxon>
        <taxon>Bacteriovoracaceae</taxon>
        <taxon>Bacteriovorax</taxon>
    </lineage>
</organism>
<dbReference type="SUPFAM" id="SSF56954">
    <property type="entry name" value="Outer membrane efflux proteins (OEP)"/>
    <property type="match status" value="1"/>
</dbReference>
<evidence type="ECO:0000256" key="2">
    <source>
        <dbReference type="ARBA" id="ARBA00022452"/>
    </source>
</evidence>
<evidence type="ECO:0000256" key="3">
    <source>
        <dbReference type="ARBA" id="ARBA00022692"/>
    </source>
</evidence>
<accession>A0ABU5VS52</accession>
<keyword evidence="3" id="KW-0812">Transmembrane</keyword>
<dbReference type="InterPro" id="IPR051906">
    <property type="entry name" value="TolC-like"/>
</dbReference>
<evidence type="ECO:0000256" key="4">
    <source>
        <dbReference type="ARBA" id="ARBA00023136"/>
    </source>
</evidence>
<dbReference type="PANTHER" id="PTHR30026">
    <property type="entry name" value="OUTER MEMBRANE PROTEIN TOLC"/>
    <property type="match status" value="1"/>
</dbReference>
<dbReference type="Gene3D" id="1.20.1600.10">
    <property type="entry name" value="Outer membrane efflux proteins (OEP)"/>
    <property type="match status" value="1"/>
</dbReference>